<keyword evidence="5 12" id="KW-0547">Nucleotide-binding</keyword>
<dbReference type="Gene3D" id="1.10.8.60">
    <property type="match status" value="1"/>
</dbReference>
<dbReference type="EMBL" id="AAZO01003811">
    <property type="status" value="NOT_ANNOTATED_CDS"/>
    <property type="molecule type" value="Genomic_DNA"/>
</dbReference>
<evidence type="ECO:0000256" key="3">
    <source>
        <dbReference type="ARBA" id="ARBA00006914"/>
    </source>
</evidence>
<dbReference type="GO" id="GO:0005634">
    <property type="term" value="C:nucleus"/>
    <property type="evidence" value="ECO:0007669"/>
    <property type="project" value="UniProtKB-SubCell"/>
</dbReference>
<dbReference type="AlphaFoldDB" id="E0VN48"/>
<evidence type="ECO:0000256" key="13">
    <source>
        <dbReference type="SAM" id="MobiDB-lite"/>
    </source>
</evidence>
<dbReference type="InterPro" id="IPR027417">
    <property type="entry name" value="P-loop_NTPase"/>
</dbReference>
<feature type="domain" description="AAA+ ATPase" evidence="14">
    <location>
        <begin position="319"/>
        <end position="455"/>
    </location>
</feature>
<dbReference type="InterPro" id="IPR003960">
    <property type="entry name" value="ATPase_AAA_CS"/>
</dbReference>
<dbReference type="GO" id="GO:0008568">
    <property type="term" value="F:microtubule severing ATPase activity"/>
    <property type="evidence" value="ECO:0007669"/>
    <property type="project" value="UniProtKB-ARBA"/>
</dbReference>
<dbReference type="GO" id="GO:0005813">
    <property type="term" value="C:centrosome"/>
    <property type="evidence" value="ECO:0007669"/>
    <property type="project" value="UniProtKB-ARBA"/>
</dbReference>
<evidence type="ECO:0000259" key="14">
    <source>
        <dbReference type="SMART" id="SM00382"/>
    </source>
</evidence>
<comment type="cofactor">
    <cofactor evidence="1">
        <name>Mg(2+)</name>
        <dbReference type="ChEBI" id="CHEBI:18420"/>
    </cofactor>
</comment>
<feature type="compositionally biased region" description="Polar residues" evidence="13">
    <location>
        <begin position="173"/>
        <end position="186"/>
    </location>
</feature>
<reference evidence="15" key="1">
    <citation type="submission" date="2007-04" db="EMBL/GenBank/DDBJ databases">
        <title>Annotation of Pediculus humanus corporis strain USDA.</title>
        <authorList>
            <person name="Kirkness E."/>
            <person name="Hannick L."/>
            <person name="Hass B."/>
            <person name="Bruggner R."/>
            <person name="Lawson D."/>
            <person name="Bidwell S."/>
            <person name="Joardar V."/>
            <person name="Caler E."/>
            <person name="Walenz B."/>
            <person name="Inman J."/>
            <person name="Schobel S."/>
            <person name="Galinsky K."/>
            <person name="Amedeo P."/>
            <person name="Strausberg R."/>
        </authorList>
    </citation>
    <scope>NUCLEOTIDE SEQUENCE</scope>
    <source>
        <strain evidence="15">USDA</strain>
    </source>
</reference>
<evidence type="ECO:0000313" key="17">
    <source>
        <dbReference type="Proteomes" id="UP000009046"/>
    </source>
</evidence>
<name>E0VN48_PEDHC</name>
<organism>
    <name type="scientific">Pediculus humanus subsp. corporis</name>
    <name type="common">Body louse</name>
    <dbReference type="NCBI Taxonomy" id="121224"/>
    <lineage>
        <taxon>Eukaryota</taxon>
        <taxon>Metazoa</taxon>
        <taxon>Ecdysozoa</taxon>
        <taxon>Arthropoda</taxon>
        <taxon>Hexapoda</taxon>
        <taxon>Insecta</taxon>
        <taxon>Pterygota</taxon>
        <taxon>Neoptera</taxon>
        <taxon>Paraneoptera</taxon>
        <taxon>Psocodea</taxon>
        <taxon>Troctomorpha</taxon>
        <taxon>Phthiraptera</taxon>
        <taxon>Anoplura</taxon>
        <taxon>Pediculidae</taxon>
        <taxon>Pediculus</taxon>
    </lineage>
</organism>
<dbReference type="GO" id="GO:0005524">
    <property type="term" value="F:ATP binding"/>
    <property type="evidence" value="ECO:0007669"/>
    <property type="project" value="UniProtKB-KW"/>
</dbReference>
<gene>
    <name evidence="16" type="primary">8236267</name>
    <name evidence="15" type="ORF">Phum_PHUM328430</name>
</gene>
<dbReference type="CTD" id="8236267"/>
<keyword evidence="17" id="KW-1185">Reference proteome</keyword>
<dbReference type="Proteomes" id="UP000009046">
    <property type="component" value="Unassembled WGS sequence"/>
</dbReference>
<evidence type="ECO:0000313" key="16">
    <source>
        <dbReference type="EnsemblMetazoa" id="PHUM328430-PA"/>
    </source>
</evidence>
<dbReference type="InterPro" id="IPR015415">
    <property type="entry name" value="Spast_Vps4_C"/>
</dbReference>
<comment type="subcellular location">
    <subcellularLocation>
        <location evidence="2">Nucleus</location>
    </subcellularLocation>
</comment>
<dbReference type="RefSeq" id="XP_002427552.1">
    <property type="nucleotide sequence ID" value="XM_002427507.1"/>
</dbReference>
<reference evidence="16" key="3">
    <citation type="submission" date="2020-05" db="UniProtKB">
        <authorList>
            <consortium name="EnsemblMetazoa"/>
        </authorList>
    </citation>
    <scope>IDENTIFICATION</scope>
    <source>
        <strain evidence="16">USDA</strain>
    </source>
</reference>
<dbReference type="PANTHER" id="PTHR23074">
    <property type="entry name" value="AAA DOMAIN-CONTAINING"/>
    <property type="match status" value="1"/>
</dbReference>
<keyword evidence="4" id="KW-0479">Metal-binding</keyword>
<evidence type="ECO:0000256" key="2">
    <source>
        <dbReference type="ARBA" id="ARBA00004123"/>
    </source>
</evidence>
<dbReference type="FunCoup" id="E0VN48">
    <property type="interactions" value="732"/>
</dbReference>
<dbReference type="GO" id="GO:0016887">
    <property type="term" value="F:ATP hydrolysis activity"/>
    <property type="evidence" value="ECO:0007669"/>
    <property type="project" value="InterPro"/>
</dbReference>
<keyword evidence="7 12" id="KW-0067">ATP-binding</keyword>
<dbReference type="InterPro" id="IPR041569">
    <property type="entry name" value="AAA_lid_3"/>
</dbReference>
<dbReference type="OrthoDB" id="10251136at2759"/>
<dbReference type="CDD" id="cd19525">
    <property type="entry name" value="RecA-like_Figl-1"/>
    <property type="match status" value="1"/>
</dbReference>
<dbReference type="HOGENOM" id="CLU_000688_21_10_1"/>
<dbReference type="STRING" id="121224.E0VN48"/>
<keyword evidence="9" id="KW-0539">Nucleus</keyword>
<dbReference type="GO" id="GO:0005694">
    <property type="term" value="C:chromosome"/>
    <property type="evidence" value="ECO:0007669"/>
    <property type="project" value="UniProtKB-ARBA"/>
</dbReference>
<dbReference type="OMA" id="SESINCK"/>
<comment type="catalytic activity">
    <reaction evidence="11">
        <text>ATP + H2O = ADP + phosphate + H(+)</text>
        <dbReference type="Rhea" id="RHEA:13065"/>
        <dbReference type="ChEBI" id="CHEBI:15377"/>
        <dbReference type="ChEBI" id="CHEBI:15378"/>
        <dbReference type="ChEBI" id="CHEBI:30616"/>
        <dbReference type="ChEBI" id="CHEBI:43474"/>
        <dbReference type="ChEBI" id="CHEBI:456216"/>
    </reaction>
</comment>
<evidence type="ECO:0000256" key="12">
    <source>
        <dbReference type="RuleBase" id="RU003651"/>
    </source>
</evidence>
<dbReference type="InterPro" id="IPR003959">
    <property type="entry name" value="ATPase_AAA_core"/>
</dbReference>
<evidence type="ECO:0000256" key="7">
    <source>
        <dbReference type="ARBA" id="ARBA00022840"/>
    </source>
</evidence>
<dbReference type="EMBL" id="DS235332">
    <property type="protein sequence ID" value="EEB14814.1"/>
    <property type="molecule type" value="Genomic_DNA"/>
</dbReference>
<reference evidence="15" key="2">
    <citation type="submission" date="2007-04" db="EMBL/GenBank/DDBJ databases">
        <title>The genome of the human body louse.</title>
        <authorList>
            <consortium name="The Human Body Louse Genome Consortium"/>
            <person name="Kirkness E."/>
            <person name="Walenz B."/>
            <person name="Hass B."/>
            <person name="Bruggner R."/>
            <person name="Strausberg R."/>
        </authorList>
    </citation>
    <scope>NUCLEOTIDE SEQUENCE</scope>
    <source>
        <strain evidence="15">USDA</strain>
    </source>
</reference>
<evidence type="ECO:0000313" key="15">
    <source>
        <dbReference type="EMBL" id="EEB14814.1"/>
    </source>
</evidence>
<dbReference type="Pfam" id="PF17862">
    <property type="entry name" value="AAA_lid_3"/>
    <property type="match status" value="1"/>
</dbReference>
<dbReference type="GO" id="GO:0000070">
    <property type="term" value="P:mitotic sister chromatid segregation"/>
    <property type="evidence" value="ECO:0007669"/>
    <property type="project" value="UniProtKB-ARBA"/>
</dbReference>
<evidence type="ECO:0000256" key="11">
    <source>
        <dbReference type="ARBA" id="ARBA00049360"/>
    </source>
</evidence>
<accession>E0VN48</accession>
<dbReference type="GeneID" id="8236267"/>
<dbReference type="VEuPathDB" id="VectorBase:PHUM328430"/>
<evidence type="ECO:0000256" key="10">
    <source>
        <dbReference type="ARBA" id="ARBA00035694"/>
    </source>
</evidence>
<dbReference type="KEGG" id="phu:Phum_PHUM328430"/>
<dbReference type="SMART" id="SM00382">
    <property type="entry name" value="AAA"/>
    <property type="match status" value="1"/>
</dbReference>
<evidence type="ECO:0000256" key="4">
    <source>
        <dbReference type="ARBA" id="ARBA00022723"/>
    </source>
</evidence>
<dbReference type="InParanoid" id="E0VN48"/>
<dbReference type="GO" id="GO:0031114">
    <property type="term" value="P:regulation of microtubule depolymerization"/>
    <property type="evidence" value="ECO:0007669"/>
    <property type="project" value="UniProtKB-ARBA"/>
</dbReference>
<dbReference type="InterPro" id="IPR050304">
    <property type="entry name" value="MT-severing_AAA_ATPase"/>
</dbReference>
<dbReference type="eggNOG" id="KOG0740">
    <property type="taxonomic scope" value="Eukaryota"/>
</dbReference>
<evidence type="ECO:0000256" key="9">
    <source>
        <dbReference type="ARBA" id="ARBA00023242"/>
    </source>
</evidence>
<dbReference type="Gene3D" id="3.40.50.300">
    <property type="entry name" value="P-loop containing nucleotide triphosphate hydrolases"/>
    <property type="match status" value="1"/>
</dbReference>
<dbReference type="PROSITE" id="PS00674">
    <property type="entry name" value="AAA"/>
    <property type="match status" value="1"/>
</dbReference>
<dbReference type="EnsemblMetazoa" id="PHUM328430-RA">
    <property type="protein sequence ID" value="PHUM328430-PA"/>
    <property type="gene ID" value="PHUM328430"/>
</dbReference>
<dbReference type="PANTHER" id="PTHR23074:SF17">
    <property type="entry name" value="FIDGETIN-LIKE PROTEIN 1"/>
    <property type="match status" value="1"/>
</dbReference>
<protein>
    <recommendedName>
        <fullName evidence="10">Fidgetin-like protein 1</fullName>
    </recommendedName>
</protein>
<evidence type="ECO:0000256" key="6">
    <source>
        <dbReference type="ARBA" id="ARBA00022801"/>
    </source>
</evidence>
<dbReference type="InterPro" id="IPR003593">
    <property type="entry name" value="AAA+_ATPase"/>
</dbReference>
<dbReference type="SUPFAM" id="SSF52540">
    <property type="entry name" value="P-loop containing nucleoside triphosphate hydrolases"/>
    <property type="match status" value="1"/>
</dbReference>
<dbReference type="GO" id="GO:0046872">
    <property type="term" value="F:metal ion binding"/>
    <property type="evidence" value="ECO:0007669"/>
    <property type="project" value="UniProtKB-KW"/>
</dbReference>
<dbReference type="InterPro" id="IPR047858">
    <property type="entry name" value="FIGNL1_ATPase"/>
</dbReference>
<dbReference type="Pfam" id="PF00004">
    <property type="entry name" value="AAA"/>
    <property type="match status" value="1"/>
</dbReference>
<sequence>MDEQKFLNFYQKIKFQENSDCFSAATNKRLTLLLNFYGSNYFKENNRVTEFLLNEDFKDYSEIVDDRGNGKVNNYADQVLAILSNYQNDDKINWKSHLDEFDFEDHIKNLPCSESINCKNSNEITIEEINKLKQAFSNTSEDIFCKKITKNNKSPPKMNTSEFDTFQSKIPRQGVTSNFDNRNNMVNPKHSKNNEEDKPQFNYFRTARDELQIQNAKKFSKGNTHGHEGGSDKNYAYGAVKKSLGTRKGGGVFVDEVVDERLKNIDPAMIELIKSEIMDCGSKITWNDIAGLELAKSTIQEIVVWPMLRPDIFTGLRRPPKGILLFGPPGTGKTLIGKCIASQSNSTFFSISASSLTSKWVGDGEKMVRTLFAVAKVHQPSVVFVDEIDSLLSQRSDSEHESSRRIKTEFLVQLDGAGTGDDDRILIIGATNRPQELDEAARRRLVKRLYIPLPDENARKEIIKNLISTEKHCLNDMEIHEIAKLTKGYSGADVKNLCQEASLGPIRSITPSLIQTINFNDVRPVNSKDFQSALTRIKSSVSKKDLDIYLAWDKLYGCGSVTT</sequence>
<keyword evidence="6 15" id="KW-0378">Hydrolase</keyword>
<feature type="region of interest" description="Disordered" evidence="13">
    <location>
        <begin position="173"/>
        <end position="198"/>
    </location>
</feature>
<evidence type="ECO:0000256" key="8">
    <source>
        <dbReference type="ARBA" id="ARBA00022842"/>
    </source>
</evidence>
<keyword evidence="8" id="KW-0460">Magnesium</keyword>
<proteinExistence type="inferred from homology"/>
<dbReference type="FunFam" id="1.10.8.60:FF:000022">
    <property type="entry name" value="Fidgetin like 1"/>
    <property type="match status" value="1"/>
</dbReference>
<dbReference type="FunFam" id="3.40.50.300:FF:000093">
    <property type="entry name" value="Fidgetin-like 1"/>
    <property type="match status" value="1"/>
</dbReference>
<evidence type="ECO:0000256" key="1">
    <source>
        <dbReference type="ARBA" id="ARBA00001946"/>
    </source>
</evidence>
<comment type="similarity">
    <text evidence="3 12">Belongs to the AAA ATPase family.</text>
</comment>
<dbReference type="Pfam" id="PF09336">
    <property type="entry name" value="Vps4_C"/>
    <property type="match status" value="1"/>
</dbReference>
<dbReference type="GO" id="GO:0051013">
    <property type="term" value="P:microtubule severing"/>
    <property type="evidence" value="ECO:0007669"/>
    <property type="project" value="UniProtKB-ARBA"/>
</dbReference>
<evidence type="ECO:0000256" key="5">
    <source>
        <dbReference type="ARBA" id="ARBA00022741"/>
    </source>
</evidence>